<accession>A0A1N7RXP9</accession>
<dbReference type="STRING" id="1247936.BN2475_230013"/>
<feature type="region of interest" description="Disordered" evidence="1">
    <location>
        <begin position="1"/>
        <end position="22"/>
    </location>
</feature>
<dbReference type="AlphaFoldDB" id="A0A1N7RXP9"/>
<name>A0A1N7RXP9_9BURK</name>
<dbReference type="Proteomes" id="UP000187012">
    <property type="component" value="Unassembled WGS sequence"/>
</dbReference>
<evidence type="ECO:0000313" key="2">
    <source>
        <dbReference type="EMBL" id="SIT39814.1"/>
    </source>
</evidence>
<protein>
    <submittedName>
        <fullName evidence="2">Uncharacterized protein</fullName>
    </submittedName>
</protein>
<gene>
    <name evidence="2" type="ORF">BN2475_230013</name>
</gene>
<reference evidence="2 3" key="1">
    <citation type="submission" date="2016-12" db="EMBL/GenBank/DDBJ databases">
        <authorList>
            <person name="Song W.-J."/>
            <person name="Kurnit D.M."/>
        </authorList>
    </citation>
    <scope>NUCLEOTIDE SEQUENCE [LARGE SCALE GENOMIC DNA]</scope>
    <source>
        <strain evidence="2 3">STM7296</strain>
    </source>
</reference>
<dbReference type="EMBL" id="CYGX02000023">
    <property type="protein sequence ID" value="SIT39814.1"/>
    <property type="molecule type" value="Genomic_DNA"/>
</dbReference>
<evidence type="ECO:0000313" key="3">
    <source>
        <dbReference type="Proteomes" id="UP000187012"/>
    </source>
</evidence>
<sequence length="102" mass="11735">MIKCSMRQPRHSMMRRSGSPPHVQTLCDPTVTALCFLGLKMKKAGICRPFKNVVQERTRIKVATWAGPIQHRHWLTGYLGESRCKSTFAPPMTLRPRTERSR</sequence>
<organism evidence="2 3">
    <name type="scientific">Paraburkholderia ribeironis</name>
    <dbReference type="NCBI Taxonomy" id="1247936"/>
    <lineage>
        <taxon>Bacteria</taxon>
        <taxon>Pseudomonadati</taxon>
        <taxon>Pseudomonadota</taxon>
        <taxon>Betaproteobacteria</taxon>
        <taxon>Burkholderiales</taxon>
        <taxon>Burkholderiaceae</taxon>
        <taxon>Paraburkholderia</taxon>
    </lineage>
</organism>
<proteinExistence type="predicted"/>
<keyword evidence="3" id="KW-1185">Reference proteome</keyword>
<evidence type="ECO:0000256" key="1">
    <source>
        <dbReference type="SAM" id="MobiDB-lite"/>
    </source>
</evidence>